<reference evidence="1 2" key="1">
    <citation type="journal article" date="2011" name="Genome Res.">
        <title>Whole genome sequencing of multiple Leishmania donovani clinical isolates provides insights into population structure and mechanisms of drug resistance.</title>
        <authorList>
            <person name="Downing T."/>
            <person name="Imamura H."/>
            <person name="Decuypere S."/>
            <person name="Clark T.G."/>
            <person name="Coombs G.H."/>
            <person name="Cotton J.A."/>
            <person name="Hilley J.D."/>
            <person name="de Doncker S."/>
            <person name="Maes I."/>
            <person name="Mottram J.C."/>
            <person name="Quail M.A."/>
            <person name="Rijal S."/>
            <person name="Sanders M."/>
            <person name="Schonian G."/>
            <person name="Stark O."/>
            <person name="Sundar S."/>
            <person name="Vanaerschot M."/>
            <person name="Hertz-Fowler C."/>
            <person name="Dujardin J.C."/>
            <person name="Berriman M."/>
        </authorList>
    </citation>
    <scope>NUCLEOTIDE SEQUENCE [LARGE SCALE GENOMIC DNA]</scope>
    <source>
        <strain evidence="1 2">BPK282A1</strain>
    </source>
</reference>
<dbReference type="Proteomes" id="UP000008980">
    <property type="component" value="Chromosome 13"/>
</dbReference>
<dbReference type="EMBL" id="FR799600">
    <property type="protein sequence ID" value="CBZ32507.1"/>
    <property type="molecule type" value="Genomic_DNA"/>
</dbReference>
<dbReference type="VEuPathDB" id="TriTrypDB:LdBPK_130070.1"/>
<evidence type="ECO:0000313" key="1">
    <source>
        <dbReference type="EMBL" id="CBZ32507.1"/>
    </source>
</evidence>
<accession>E9BB82</accession>
<evidence type="ECO:0000313" key="2">
    <source>
        <dbReference type="Proteomes" id="UP000008980"/>
    </source>
</evidence>
<name>E9BB82_LEIDO</name>
<organism evidence="1 2">
    <name type="scientific">Leishmania donovani</name>
    <dbReference type="NCBI Taxonomy" id="5661"/>
    <lineage>
        <taxon>Eukaryota</taxon>
        <taxon>Discoba</taxon>
        <taxon>Euglenozoa</taxon>
        <taxon>Kinetoplastea</taxon>
        <taxon>Metakinetoplastina</taxon>
        <taxon>Trypanosomatida</taxon>
        <taxon>Trypanosomatidae</taxon>
        <taxon>Leishmaniinae</taxon>
        <taxon>Leishmania</taxon>
    </lineage>
</organism>
<sequence length="33" mass="3661">MRHFSAFSILVPLSAVSAPFFFLSLSPSLPHTR</sequence>
<dbReference type="GeneID" id="13390806"/>
<dbReference type="KEGG" id="ldo:LDBPK_130070"/>
<proteinExistence type="predicted"/>
<reference evidence="2" key="2">
    <citation type="submission" date="2011-02" db="EMBL/GenBank/DDBJ databases">
        <title>Whole genome sequencing of Leishmania donovani clinical lines reveals dynamic variation related to drug resistance.</title>
        <authorList>
            <person name="Downing T."/>
            <person name="Imamura H."/>
            <person name="Sanders M."/>
            <person name="Decuypere S."/>
            <person name="Hertz-Fowler C."/>
            <person name="Clark T.G."/>
            <person name="Rijal S."/>
            <person name="Sundar S."/>
            <person name="Quail M.A."/>
            <person name="De Doncker S."/>
            <person name="Maes I."/>
            <person name="Vanaerschot M."/>
            <person name="Stark O."/>
            <person name="Schonian G."/>
            <person name="Dujardin J.C."/>
            <person name="Berriman M."/>
        </authorList>
    </citation>
    <scope>NUCLEOTIDE SEQUENCE [LARGE SCALE GENOMIC DNA]</scope>
    <source>
        <strain evidence="2">BPK282A1</strain>
    </source>
</reference>
<dbReference type="RefSeq" id="XP_003859219.1">
    <property type="nucleotide sequence ID" value="XM_003859171.1"/>
</dbReference>
<protein>
    <submittedName>
        <fullName evidence="1">Uncharacterized protein</fullName>
    </submittedName>
</protein>
<gene>
    <name evidence="1" type="ORF">LDBPK_130070</name>
</gene>
<dbReference type="AlphaFoldDB" id="E9BB82"/>